<feature type="compositionally biased region" description="Polar residues" evidence="2">
    <location>
        <begin position="57"/>
        <end position="67"/>
    </location>
</feature>
<dbReference type="EMBL" id="JAQQWP010000011">
    <property type="protein sequence ID" value="KAK8096253.1"/>
    <property type="molecule type" value="Genomic_DNA"/>
</dbReference>
<dbReference type="PANTHER" id="PTHR37540">
    <property type="entry name" value="TRANSCRIPTION FACTOR (ACR-2), PUTATIVE-RELATED-RELATED"/>
    <property type="match status" value="1"/>
</dbReference>
<reference evidence="3 4" key="1">
    <citation type="submission" date="2023-01" db="EMBL/GenBank/DDBJ databases">
        <title>Analysis of 21 Apiospora genomes using comparative genomics revels a genus with tremendous synthesis potential of carbohydrate active enzymes and secondary metabolites.</title>
        <authorList>
            <person name="Sorensen T."/>
        </authorList>
    </citation>
    <scope>NUCLEOTIDE SEQUENCE [LARGE SCALE GENOMIC DNA]</scope>
    <source>
        <strain evidence="3 4">CBS 117206</strain>
    </source>
</reference>
<accession>A0AAW0Q8S2</accession>
<dbReference type="Proteomes" id="UP001392437">
    <property type="component" value="Unassembled WGS sequence"/>
</dbReference>
<protein>
    <submittedName>
        <fullName evidence="3">Uncharacterized protein</fullName>
    </submittedName>
</protein>
<dbReference type="InterPro" id="IPR021858">
    <property type="entry name" value="Fun_TF"/>
</dbReference>
<feature type="compositionally biased region" description="Basic and acidic residues" evidence="2">
    <location>
        <begin position="35"/>
        <end position="51"/>
    </location>
</feature>
<name>A0AAW0Q8S2_9PEZI</name>
<evidence type="ECO:0000313" key="3">
    <source>
        <dbReference type="EMBL" id="KAK8096253.1"/>
    </source>
</evidence>
<gene>
    <name evidence="3" type="ORF">PG999_014275</name>
</gene>
<evidence type="ECO:0000313" key="4">
    <source>
        <dbReference type="Proteomes" id="UP001392437"/>
    </source>
</evidence>
<sequence>MAPSETQPIGFLFINTAHPSEASTSKSLSRIRSHAAKEMRARAAKIHERTKYRARRSQQAISDPTGTSRRRAQRGEDGEKRSTALLPQRVLAQPLAVKEPHWNLVRTLSAHETSLLDHYIHHVILTNKGRCLETGIDAQPWFTSMQLKCWLPFALADPGLLATLLLQSCRSLESTGDSGSYYTATYANYKQQCIQWVNHCLSSEDRRTSDATVAMVMVLLTESYVLGNREEWKVHLDAHTRMLELRGGVDALGLDGFLRSVIEK</sequence>
<dbReference type="Pfam" id="PF11951">
    <property type="entry name" value="Fungal_trans_2"/>
    <property type="match status" value="1"/>
</dbReference>
<feature type="compositionally biased region" description="Basic and acidic residues" evidence="2">
    <location>
        <begin position="73"/>
        <end position="82"/>
    </location>
</feature>
<proteinExistence type="predicted"/>
<organism evidence="3 4">
    <name type="scientific">Apiospora kogelbergensis</name>
    <dbReference type="NCBI Taxonomy" id="1337665"/>
    <lineage>
        <taxon>Eukaryota</taxon>
        <taxon>Fungi</taxon>
        <taxon>Dikarya</taxon>
        <taxon>Ascomycota</taxon>
        <taxon>Pezizomycotina</taxon>
        <taxon>Sordariomycetes</taxon>
        <taxon>Xylariomycetidae</taxon>
        <taxon>Amphisphaeriales</taxon>
        <taxon>Apiosporaceae</taxon>
        <taxon>Apiospora</taxon>
    </lineage>
</organism>
<feature type="region of interest" description="Disordered" evidence="2">
    <location>
        <begin position="22"/>
        <end position="85"/>
    </location>
</feature>
<dbReference type="AlphaFoldDB" id="A0AAW0Q8S2"/>
<comment type="caution">
    <text evidence="3">The sequence shown here is derived from an EMBL/GenBank/DDBJ whole genome shotgun (WGS) entry which is preliminary data.</text>
</comment>
<evidence type="ECO:0000256" key="1">
    <source>
        <dbReference type="ARBA" id="ARBA00023242"/>
    </source>
</evidence>
<keyword evidence="1" id="KW-0539">Nucleus</keyword>
<keyword evidence="4" id="KW-1185">Reference proteome</keyword>
<evidence type="ECO:0000256" key="2">
    <source>
        <dbReference type="SAM" id="MobiDB-lite"/>
    </source>
</evidence>